<proteinExistence type="predicted"/>
<accession>A0A2P6QZF9</accession>
<organism evidence="1 2">
    <name type="scientific">Rosa chinensis</name>
    <name type="common">China rose</name>
    <dbReference type="NCBI Taxonomy" id="74649"/>
    <lineage>
        <taxon>Eukaryota</taxon>
        <taxon>Viridiplantae</taxon>
        <taxon>Streptophyta</taxon>
        <taxon>Embryophyta</taxon>
        <taxon>Tracheophyta</taxon>
        <taxon>Spermatophyta</taxon>
        <taxon>Magnoliopsida</taxon>
        <taxon>eudicotyledons</taxon>
        <taxon>Gunneridae</taxon>
        <taxon>Pentapetalae</taxon>
        <taxon>rosids</taxon>
        <taxon>fabids</taxon>
        <taxon>Rosales</taxon>
        <taxon>Rosaceae</taxon>
        <taxon>Rosoideae</taxon>
        <taxon>Rosoideae incertae sedis</taxon>
        <taxon>Rosa</taxon>
    </lineage>
</organism>
<evidence type="ECO:0000313" key="1">
    <source>
        <dbReference type="EMBL" id="PRQ39536.1"/>
    </source>
</evidence>
<dbReference type="AlphaFoldDB" id="A0A2P6QZF9"/>
<comment type="caution">
    <text evidence="1">The sequence shown here is derived from an EMBL/GenBank/DDBJ whole genome shotgun (WGS) entry which is preliminary data.</text>
</comment>
<dbReference type="Gramene" id="PRQ39536">
    <property type="protein sequence ID" value="PRQ39536"/>
    <property type="gene ID" value="RchiOBHm_Chr4g0426301"/>
</dbReference>
<gene>
    <name evidence="1" type="ORF">RchiOBHm_Chr4g0426301</name>
</gene>
<evidence type="ECO:0000313" key="2">
    <source>
        <dbReference type="Proteomes" id="UP000238479"/>
    </source>
</evidence>
<dbReference type="Proteomes" id="UP000238479">
    <property type="component" value="Chromosome 4"/>
</dbReference>
<dbReference type="EMBL" id="PDCK01000042">
    <property type="protein sequence ID" value="PRQ39536.1"/>
    <property type="molecule type" value="Genomic_DNA"/>
</dbReference>
<sequence>MLIYSQQPSIRSNATISYTWNTKSQHSGSYRGLKKPNSKLLPLDTKRVPIFTSCSFHVVVSLEVHSWKRRMRGKAFSDTFWEFAEHCGLHQCEPEGRNI</sequence>
<keyword evidence="2" id="KW-1185">Reference proteome</keyword>
<name>A0A2P6QZF9_ROSCH</name>
<reference evidence="1 2" key="1">
    <citation type="journal article" date="2018" name="Nat. Genet.">
        <title>The Rosa genome provides new insights in the design of modern roses.</title>
        <authorList>
            <person name="Bendahmane M."/>
        </authorList>
    </citation>
    <scope>NUCLEOTIDE SEQUENCE [LARGE SCALE GENOMIC DNA]</scope>
    <source>
        <strain evidence="2">cv. Old Blush</strain>
    </source>
</reference>
<protein>
    <submittedName>
        <fullName evidence="1">Uncharacterized protein</fullName>
    </submittedName>
</protein>